<dbReference type="AlphaFoldDB" id="A0A3D9HIZ7"/>
<evidence type="ECO:0000313" key="3">
    <source>
        <dbReference type="Proteomes" id="UP000256629"/>
    </source>
</evidence>
<dbReference type="Gene3D" id="2.160.20.120">
    <property type="match status" value="2"/>
</dbReference>
<keyword evidence="3" id="KW-1185">Reference proteome</keyword>
<name>A0A3D9HIZ7_9FLAO</name>
<dbReference type="Proteomes" id="UP000256629">
    <property type="component" value="Unassembled WGS sequence"/>
</dbReference>
<dbReference type="PROSITE" id="PS51257">
    <property type="entry name" value="PROKAR_LIPOPROTEIN"/>
    <property type="match status" value="1"/>
</dbReference>
<gene>
    <name evidence="2" type="ORF">DFQ02_102232</name>
</gene>
<sequence length="217" mass="23521">MESIIKTLVFLFIPIVVLSCSNDILYGSGDLKSERRDVPIFSKIKSEGVFEVFIDQGTTQSLEIIADDNIIHKVKSKVVNNELILTLDNDTYRNINLQAHITVNTLSSIKNFGAGNITILGFSEIERLNVLNSGSANIVLEGSGDYMNLTNEGSGNIMGFDFIINNGDFDIEGSGNIEINCSNSLDITIEGSGNVYYKGQPTINSNINGSGSVINSN</sequence>
<dbReference type="RefSeq" id="WP_116039884.1">
    <property type="nucleotide sequence ID" value="NZ_QRDX01000002.1"/>
</dbReference>
<comment type="caution">
    <text evidence="2">The sequence shown here is derived from an EMBL/GenBank/DDBJ whole genome shotgun (WGS) entry which is preliminary data.</text>
</comment>
<evidence type="ECO:0000259" key="1">
    <source>
        <dbReference type="Pfam" id="PF10988"/>
    </source>
</evidence>
<organism evidence="2 3">
    <name type="scientific">Seonamhaeicola aphaedonensis</name>
    <dbReference type="NCBI Taxonomy" id="1461338"/>
    <lineage>
        <taxon>Bacteria</taxon>
        <taxon>Pseudomonadati</taxon>
        <taxon>Bacteroidota</taxon>
        <taxon>Flavobacteriia</taxon>
        <taxon>Flavobacteriales</taxon>
        <taxon>Flavobacteriaceae</taxon>
    </lineage>
</organism>
<dbReference type="Pfam" id="PF10988">
    <property type="entry name" value="DUF2807"/>
    <property type="match status" value="1"/>
</dbReference>
<protein>
    <submittedName>
        <fullName evidence="2">Putative autotransporter adhesin-like protein</fullName>
    </submittedName>
</protein>
<feature type="domain" description="Putative auto-transporter adhesin head GIN" evidence="1">
    <location>
        <begin position="41"/>
        <end position="201"/>
    </location>
</feature>
<evidence type="ECO:0000313" key="2">
    <source>
        <dbReference type="EMBL" id="RED49460.1"/>
    </source>
</evidence>
<proteinExistence type="predicted"/>
<dbReference type="InterPro" id="IPR021255">
    <property type="entry name" value="DUF2807"/>
</dbReference>
<dbReference type="OrthoDB" id="1442792at2"/>
<reference evidence="2 3" key="1">
    <citation type="submission" date="2018-07" db="EMBL/GenBank/DDBJ databases">
        <title>Genomic Encyclopedia of Type Strains, Phase III (KMG-III): the genomes of soil and plant-associated and newly described type strains.</title>
        <authorList>
            <person name="Whitman W."/>
        </authorList>
    </citation>
    <scope>NUCLEOTIDE SEQUENCE [LARGE SCALE GENOMIC DNA]</scope>
    <source>
        <strain evidence="2 3">CECT 8487</strain>
    </source>
</reference>
<accession>A0A3D9HIZ7</accession>
<dbReference type="EMBL" id="QRDX01000002">
    <property type="protein sequence ID" value="RED49460.1"/>
    <property type="molecule type" value="Genomic_DNA"/>
</dbReference>